<feature type="domain" description="C2H2-type" evidence="3">
    <location>
        <begin position="267"/>
        <end position="295"/>
    </location>
</feature>
<feature type="compositionally biased region" description="Polar residues" evidence="2">
    <location>
        <begin position="301"/>
        <end position="317"/>
    </location>
</feature>
<dbReference type="InterPro" id="IPR013087">
    <property type="entry name" value="Znf_C2H2_type"/>
</dbReference>
<organism evidence="4 5">
    <name type="scientific">Acrobeloides nanus</name>
    <dbReference type="NCBI Taxonomy" id="290746"/>
    <lineage>
        <taxon>Eukaryota</taxon>
        <taxon>Metazoa</taxon>
        <taxon>Ecdysozoa</taxon>
        <taxon>Nematoda</taxon>
        <taxon>Chromadorea</taxon>
        <taxon>Rhabditida</taxon>
        <taxon>Tylenchina</taxon>
        <taxon>Cephalobomorpha</taxon>
        <taxon>Cephaloboidea</taxon>
        <taxon>Cephalobidae</taxon>
        <taxon>Acrobeloides</taxon>
    </lineage>
</organism>
<dbReference type="Proteomes" id="UP000887540">
    <property type="component" value="Unplaced"/>
</dbReference>
<evidence type="ECO:0000256" key="2">
    <source>
        <dbReference type="SAM" id="MobiDB-lite"/>
    </source>
</evidence>
<feature type="compositionally biased region" description="Basic and acidic residues" evidence="2">
    <location>
        <begin position="97"/>
        <end position="112"/>
    </location>
</feature>
<keyword evidence="1" id="KW-0862">Zinc</keyword>
<dbReference type="AlphaFoldDB" id="A0A914CD89"/>
<keyword evidence="1" id="KW-0479">Metal-binding</keyword>
<evidence type="ECO:0000256" key="1">
    <source>
        <dbReference type="PROSITE-ProRule" id="PRU00042"/>
    </source>
</evidence>
<dbReference type="WBParaSite" id="ACRNAN_Path_909.g3498.t2">
    <property type="protein sequence ID" value="ACRNAN_Path_909.g3498.t2"/>
    <property type="gene ID" value="ACRNAN_Path_909.g3498"/>
</dbReference>
<evidence type="ECO:0000259" key="3">
    <source>
        <dbReference type="PROSITE" id="PS50157"/>
    </source>
</evidence>
<accession>A0A914CD89</accession>
<name>A0A914CD89_9BILA</name>
<sequence>MFFYDYCANNHLVKSTNSMLAFLYKVPFLTPQKEAYLLETPYYKVYSYLHKFGGLELKRAVFLDKMSESSSTDSTESDSPSSVKKFRVWNPALDNESSSREHISPKSDDHTVPEPSKSSPVLEIIHPQNQFLQQAAALNTYLQQMAMAAPILAKLQQQNRNPGGKMRQNGHNLLQMPIPQMRMQGSPMCFPGCFPPGLPIMPFQIPPNTMAPFPLPRIPMQMPMPMPNTATSMSTPQVPTSSAPGMSLNPLTQAVLTGKSLAEANPNVCGFCNAEFKLISDLTQHLRDNHRKRKHGDQRSKNMPGSSNMAKNLSMRS</sequence>
<proteinExistence type="predicted"/>
<dbReference type="PROSITE" id="PS00028">
    <property type="entry name" value="ZINC_FINGER_C2H2_1"/>
    <property type="match status" value="1"/>
</dbReference>
<dbReference type="PROSITE" id="PS50157">
    <property type="entry name" value="ZINC_FINGER_C2H2_2"/>
    <property type="match status" value="1"/>
</dbReference>
<feature type="region of interest" description="Disordered" evidence="2">
    <location>
        <begin position="94"/>
        <end position="119"/>
    </location>
</feature>
<evidence type="ECO:0000313" key="5">
    <source>
        <dbReference type="WBParaSite" id="ACRNAN_Path_909.g3498.t2"/>
    </source>
</evidence>
<protein>
    <submittedName>
        <fullName evidence="5">C2H2-type domain-containing protein</fullName>
    </submittedName>
</protein>
<evidence type="ECO:0000313" key="4">
    <source>
        <dbReference type="Proteomes" id="UP000887540"/>
    </source>
</evidence>
<keyword evidence="4" id="KW-1185">Reference proteome</keyword>
<reference evidence="5" key="1">
    <citation type="submission" date="2022-11" db="UniProtKB">
        <authorList>
            <consortium name="WormBaseParasite"/>
        </authorList>
    </citation>
    <scope>IDENTIFICATION</scope>
</reference>
<feature type="region of interest" description="Disordered" evidence="2">
    <location>
        <begin position="288"/>
        <end position="317"/>
    </location>
</feature>
<keyword evidence="1" id="KW-0863">Zinc-finger</keyword>
<dbReference type="GO" id="GO:0008270">
    <property type="term" value="F:zinc ion binding"/>
    <property type="evidence" value="ECO:0007669"/>
    <property type="project" value="UniProtKB-KW"/>
</dbReference>